<evidence type="ECO:0000256" key="4">
    <source>
        <dbReference type="ARBA" id="ARBA00022803"/>
    </source>
</evidence>
<keyword evidence="3" id="KW-0677">Repeat</keyword>
<comment type="pathway">
    <text evidence="1">Protein modification; protein glycosylation.</text>
</comment>
<proteinExistence type="predicted"/>
<dbReference type="RefSeq" id="WP_075627013.1">
    <property type="nucleotide sequence ID" value="NZ_FOAM01000006.1"/>
</dbReference>
<evidence type="ECO:0000256" key="3">
    <source>
        <dbReference type="ARBA" id="ARBA00022737"/>
    </source>
</evidence>
<feature type="domain" description="O-GlcNAc transferase C-terminal" evidence="5">
    <location>
        <begin position="355"/>
        <end position="537"/>
    </location>
</feature>
<dbReference type="PANTHER" id="PTHR44998">
    <property type="match status" value="1"/>
</dbReference>
<dbReference type="Gene3D" id="1.25.40.10">
    <property type="entry name" value="Tetratricopeptide repeat domain"/>
    <property type="match status" value="1"/>
</dbReference>
<organism evidence="6 7">
    <name type="scientific">Xaviernesmea oryzae</name>
    <dbReference type="NCBI Taxonomy" id="464029"/>
    <lineage>
        <taxon>Bacteria</taxon>
        <taxon>Pseudomonadati</taxon>
        <taxon>Pseudomonadota</taxon>
        <taxon>Alphaproteobacteria</taxon>
        <taxon>Hyphomicrobiales</taxon>
        <taxon>Rhizobiaceae</taxon>
        <taxon>Rhizobium/Agrobacterium group</taxon>
        <taxon>Xaviernesmea</taxon>
    </lineage>
</organism>
<dbReference type="Proteomes" id="UP000186364">
    <property type="component" value="Unassembled WGS sequence"/>
</dbReference>
<dbReference type="AlphaFoldDB" id="A0A1Q9AZJ6"/>
<protein>
    <recommendedName>
        <fullName evidence="5">O-GlcNAc transferase C-terminal domain-containing protein</fullName>
    </recommendedName>
</protein>
<dbReference type="EMBL" id="MKIP01000034">
    <property type="protein sequence ID" value="OLP61122.1"/>
    <property type="molecule type" value="Genomic_DNA"/>
</dbReference>
<evidence type="ECO:0000259" key="5">
    <source>
        <dbReference type="Pfam" id="PF13844"/>
    </source>
</evidence>
<evidence type="ECO:0000256" key="1">
    <source>
        <dbReference type="ARBA" id="ARBA00004922"/>
    </source>
</evidence>
<dbReference type="InterPro" id="IPR011990">
    <property type="entry name" value="TPR-like_helical_dom_sf"/>
</dbReference>
<dbReference type="Gene3D" id="3.40.50.2000">
    <property type="entry name" value="Glycogen Phosphorylase B"/>
    <property type="match status" value="1"/>
</dbReference>
<dbReference type="PANTHER" id="PTHR44998:SF1">
    <property type="entry name" value="UDP-N-ACETYLGLUCOSAMINE--PEPTIDE N-ACETYLGLUCOSAMINYLTRANSFERASE 110 KDA SUBUNIT"/>
    <property type="match status" value="1"/>
</dbReference>
<keyword evidence="4" id="KW-0802">TPR repeat</keyword>
<reference evidence="6 7" key="1">
    <citation type="submission" date="2016-09" db="EMBL/GenBank/DDBJ databases">
        <title>Rhizobium sp. nov., a novel species isolated from the rice rhizosphere.</title>
        <authorList>
            <person name="Zhao J."/>
            <person name="Zhang X."/>
        </authorList>
    </citation>
    <scope>NUCLEOTIDE SEQUENCE [LARGE SCALE GENOMIC DNA]</scope>
    <source>
        <strain evidence="6 7">1.7048</strain>
    </source>
</reference>
<sequence>MSALLAQAMNLYLANDLTGALALLTPLLETTDDLDLELLLLMGQCFGKAEQWREAAVAYRRAGDLGPPNAPMLYTLAANFLTRAGDDLGATDAWRLAARSGTFDPDREDMYRRCLHDYLFLEESRAENERLLDGLRKGDERLLGVEFPLATVIWCDDESIAARLTKMSFATPFSKANRAARKARTHAFGEKIRVGYLSGDFFSAHATMALMRGVLEMHDPEAFEVKLFCHTTPKNILMDDGWRDLEPSLVSVMALSDAEAAEVIRAAKIDILVDLKGHTRDSRSGILNAGAAPIQVAYLGFPGSGCGIDYDYIIGDRIVLPESSKPYYHEKFCRLPHSYQANDDFYRPDPPAPPRRNLGLPEDAVVLASFNVARKITHRTATLWARILKGAPQAVLWILPYSELGFDNFVNWMEAQGIARERIFQAGWTPYDAHIGRVKAADLGLDAFPCNGHTTTSDLLWAGVPVATIKGRHFASRVSESLLTAIGLDDLVAEDDDAYVAMMVALASDRSRLKALRARLAENRTTMPLFDTLRLTRHLEAGYRHMVERAKAGAEPDHFDVEAID</sequence>
<feature type="domain" description="O-GlcNAc transferase C-terminal" evidence="5">
    <location>
        <begin position="184"/>
        <end position="343"/>
    </location>
</feature>
<dbReference type="InterPro" id="IPR029489">
    <property type="entry name" value="OGT/SEC/SPY_C"/>
</dbReference>
<gene>
    <name evidence="6" type="ORF">BJF93_03485</name>
</gene>
<evidence type="ECO:0000313" key="7">
    <source>
        <dbReference type="Proteomes" id="UP000186364"/>
    </source>
</evidence>
<keyword evidence="2" id="KW-0808">Transferase</keyword>
<dbReference type="SUPFAM" id="SSF48452">
    <property type="entry name" value="TPR-like"/>
    <property type="match status" value="1"/>
</dbReference>
<accession>A0A1Q9AZJ6</accession>
<name>A0A1Q9AZJ6_9HYPH</name>
<comment type="caution">
    <text evidence="6">The sequence shown here is derived from an EMBL/GenBank/DDBJ whole genome shotgun (WGS) entry which is preliminary data.</text>
</comment>
<dbReference type="Pfam" id="PF13844">
    <property type="entry name" value="Glyco_transf_41"/>
    <property type="match status" value="2"/>
</dbReference>
<dbReference type="GO" id="GO:0016740">
    <property type="term" value="F:transferase activity"/>
    <property type="evidence" value="ECO:0007669"/>
    <property type="project" value="UniProtKB-KW"/>
</dbReference>
<keyword evidence="7" id="KW-1185">Reference proteome</keyword>
<evidence type="ECO:0000313" key="6">
    <source>
        <dbReference type="EMBL" id="OLP61122.1"/>
    </source>
</evidence>
<evidence type="ECO:0000256" key="2">
    <source>
        <dbReference type="ARBA" id="ARBA00022679"/>
    </source>
</evidence>
<dbReference type="Gene3D" id="3.40.50.11380">
    <property type="match status" value="1"/>
</dbReference>